<evidence type="ECO:0000313" key="1">
    <source>
        <dbReference type="EMBL" id="QHS93028.1"/>
    </source>
</evidence>
<protein>
    <submittedName>
        <fullName evidence="1">Uncharacterized protein</fullName>
    </submittedName>
</protein>
<reference evidence="1" key="1">
    <citation type="journal article" date="2020" name="Nature">
        <title>Giant virus diversity and host interactions through global metagenomics.</title>
        <authorList>
            <person name="Schulz F."/>
            <person name="Roux S."/>
            <person name="Paez-Espino D."/>
            <person name="Jungbluth S."/>
            <person name="Walsh D.A."/>
            <person name="Denef V.J."/>
            <person name="McMahon K.D."/>
            <person name="Konstantinidis K.T."/>
            <person name="Eloe-Fadrosh E.A."/>
            <person name="Kyrpides N.C."/>
            <person name="Woyke T."/>
        </authorList>
    </citation>
    <scope>NUCLEOTIDE SEQUENCE</scope>
    <source>
        <strain evidence="1">GVMAG-M-3300017651-5</strain>
    </source>
</reference>
<accession>A0A6C0BNT0</accession>
<sequence length="174" mass="20534">MRSLTDYDIISLRGIRYDRFIKLRDSLYSSNISQALILGDRYDCDDLFQLGVTPMEDMLMKAIQFNLRRLVLWIARTCRRIMGIDYMFKTFTACMNRRELINEYIAYDPELLVEFKEIIMMSDLANIMNSKYVRTNPFKFMEVVSFCDSRGYEIGDITSTALSMRKKGKKCIIQ</sequence>
<dbReference type="EMBL" id="MN739195">
    <property type="protein sequence ID" value="QHS93028.1"/>
    <property type="molecule type" value="Genomic_DNA"/>
</dbReference>
<name>A0A6C0BNT0_9ZZZZ</name>
<dbReference type="AlphaFoldDB" id="A0A6C0BNT0"/>
<proteinExistence type="predicted"/>
<organism evidence="1">
    <name type="scientific">viral metagenome</name>
    <dbReference type="NCBI Taxonomy" id="1070528"/>
    <lineage>
        <taxon>unclassified sequences</taxon>
        <taxon>metagenomes</taxon>
        <taxon>organismal metagenomes</taxon>
    </lineage>
</organism>